<reference evidence="1 2" key="1">
    <citation type="submission" date="2023-05" db="EMBL/GenBank/DDBJ databases">
        <title>A 100% complete, gapless, phased diploid assembly of the Scenedesmus obliquus UTEX 3031 genome.</title>
        <authorList>
            <person name="Biondi T.C."/>
            <person name="Hanschen E.R."/>
            <person name="Kwon T."/>
            <person name="Eng W."/>
            <person name="Kruse C.P.S."/>
            <person name="Koehler S.I."/>
            <person name="Kunde Y."/>
            <person name="Gleasner C.D."/>
            <person name="You Mak K.T."/>
            <person name="Polle J."/>
            <person name="Hovde B.T."/>
            <person name="Starkenburg S.R."/>
        </authorList>
    </citation>
    <scope>NUCLEOTIDE SEQUENCE [LARGE SCALE GENOMIC DNA]</scope>
    <source>
        <strain evidence="1 2">DOE0152z</strain>
    </source>
</reference>
<protein>
    <submittedName>
        <fullName evidence="1">Uncharacterized protein</fullName>
    </submittedName>
</protein>
<organism evidence="1 2">
    <name type="scientific">Tetradesmus obliquus</name>
    <name type="common">Green alga</name>
    <name type="synonym">Acutodesmus obliquus</name>
    <dbReference type="NCBI Taxonomy" id="3088"/>
    <lineage>
        <taxon>Eukaryota</taxon>
        <taxon>Viridiplantae</taxon>
        <taxon>Chlorophyta</taxon>
        <taxon>core chlorophytes</taxon>
        <taxon>Chlorophyceae</taxon>
        <taxon>CS clade</taxon>
        <taxon>Sphaeropleales</taxon>
        <taxon>Scenedesmaceae</taxon>
        <taxon>Tetradesmus</taxon>
    </lineage>
</organism>
<accession>A0ABY8TJ71</accession>
<name>A0ABY8TJ71_TETOB</name>
<dbReference type="EMBL" id="CP126208">
    <property type="protein sequence ID" value="WIA09161.1"/>
    <property type="molecule type" value="Genomic_DNA"/>
</dbReference>
<evidence type="ECO:0000313" key="2">
    <source>
        <dbReference type="Proteomes" id="UP001244341"/>
    </source>
</evidence>
<keyword evidence="2" id="KW-1185">Reference proteome</keyword>
<dbReference type="Proteomes" id="UP001244341">
    <property type="component" value="Chromosome 1b"/>
</dbReference>
<sequence length="160" mass="16766">MQDCHQAYHKGATGLLWVMLHSSQLLGPDDLRSLLQVADAMTAMLLGPNLCAAGHAAMKRQFKALAVVVADAGRNWVTFNTANKHHGGSACFVQLAMQLHQGQDGDKGTVLLHTEDLTVAGMAAGRGCNVYLLAAGSSLSVAQVQELMQQCLPGAVLGGC</sequence>
<proteinExistence type="predicted"/>
<evidence type="ECO:0000313" key="1">
    <source>
        <dbReference type="EMBL" id="WIA09161.1"/>
    </source>
</evidence>
<gene>
    <name evidence="1" type="ORF">OEZ85_008572</name>
</gene>